<proteinExistence type="predicted"/>
<evidence type="ECO:0000313" key="3">
    <source>
        <dbReference type="EMBL" id="KAL0066831.1"/>
    </source>
</evidence>
<sequence length="96" mass="10394">MTLPEALGIFLTLWLVLPIAGGITISDFKPETKPKPGSKTVASWSRGPFKDPRAFEFGWIEIGTNATHIHLTGSIINITETTTAGSMEVTYPFESG</sequence>
<gene>
    <name evidence="3" type="ORF">AAF712_006235</name>
</gene>
<organism evidence="3 4">
    <name type="scientific">Marasmius tenuissimus</name>
    <dbReference type="NCBI Taxonomy" id="585030"/>
    <lineage>
        <taxon>Eukaryota</taxon>
        <taxon>Fungi</taxon>
        <taxon>Dikarya</taxon>
        <taxon>Basidiomycota</taxon>
        <taxon>Agaricomycotina</taxon>
        <taxon>Agaricomycetes</taxon>
        <taxon>Agaricomycetidae</taxon>
        <taxon>Agaricales</taxon>
        <taxon>Marasmiineae</taxon>
        <taxon>Marasmiaceae</taxon>
        <taxon>Marasmius</taxon>
    </lineage>
</organism>
<evidence type="ECO:0000256" key="1">
    <source>
        <dbReference type="SAM" id="MobiDB-lite"/>
    </source>
</evidence>
<protein>
    <submittedName>
        <fullName evidence="3">Uncharacterized protein</fullName>
    </submittedName>
</protein>
<feature type="signal peptide" evidence="2">
    <location>
        <begin position="1"/>
        <end position="22"/>
    </location>
</feature>
<comment type="caution">
    <text evidence="3">The sequence shown here is derived from an EMBL/GenBank/DDBJ whole genome shotgun (WGS) entry which is preliminary data.</text>
</comment>
<reference evidence="3 4" key="1">
    <citation type="submission" date="2024-05" db="EMBL/GenBank/DDBJ databases">
        <title>A draft genome resource for the thread blight pathogen Marasmius tenuissimus strain MS-2.</title>
        <authorList>
            <person name="Yulfo-Soto G.E."/>
            <person name="Baruah I.K."/>
            <person name="Amoako-Attah I."/>
            <person name="Bukari Y."/>
            <person name="Meinhardt L.W."/>
            <person name="Bailey B.A."/>
            <person name="Cohen S.P."/>
        </authorList>
    </citation>
    <scope>NUCLEOTIDE SEQUENCE [LARGE SCALE GENOMIC DNA]</scope>
    <source>
        <strain evidence="3 4">MS-2</strain>
    </source>
</reference>
<keyword evidence="4" id="KW-1185">Reference proteome</keyword>
<evidence type="ECO:0000313" key="4">
    <source>
        <dbReference type="Proteomes" id="UP001437256"/>
    </source>
</evidence>
<dbReference type="EMBL" id="JBBXMP010000032">
    <property type="protein sequence ID" value="KAL0066831.1"/>
    <property type="molecule type" value="Genomic_DNA"/>
</dbReference>
<keyword evidence="2" id="KW-0732">Signal</keyword>
<feature type="chain" id="PRO_5047013223" evidence="2">
    <location>
        <begin position="23"/>
        <end position="96"/>
    </location>
</feature>
<name>A0ABR2ZYL0_9AGAR</name>
<evidence type="ECO:0000256" key="2">
    <source>
        <dbReference type="SAM" id="SignalP"/>
    </source>
</evidence>
<dbReference type="Proteomes" id="UP001437256">
    <property type="component" value="Unassembled WGS sequence"/>
</dbReference>
<feature type="region of interest" description="Disordered" evidence="1">
    <location>
        <begin position="28"/>
        <end position="48"/>
    </location>
</feature>
<accession>A0ABR2ZYL0</accession>